<feature type="region of interest" description="Disordered" evidence="6">
    <location>
        <begin position="1417"/>
        <end position="1498"/>
    </location>
</feature>
<dbReference type="InterPro" id="IPR049730">
    <property type="entry name" value="SNF2/RAD54-like_C"/>
</dbReference>
<evidence type="ECO:0000256" key="3">
    <source>
        <dbReference type="ARBA" id="ARBA00022801"/>
    </source>
</evidence>
<sequence length="1498" mass="173117">MSNNQPPLNRSIFNPDPLLSNTGDSPFPDPDQHSLFNPNFSPAQPRMMNGMGQIPPSGVHDINSLLSNQHNQQSYNPMQPKPLGAGPMNQAPITLNAPIFPQQPQLPPLNINPQPPMPPYPGAGINQMQPQNIQLMQMMQPNYNNMPNTYNMDYFRYRMQTNASSNVAGAMQPNLNKQDPNQSMMRLLMQRQKPLSPHMRQRSSSSKKFVSDDNEEELIDDIPSSDEATFSGSTEDTDFENLPDDYVPTDVTQRRTAGRENRKTVQRDDDEVYIDDDEEESSEQIENEITHEDLLERIYMTRIAEGGIEYLVRFQDSPKAICSWVPEVLVNGIFNAKSHLERFRAAPFQLDDIPEDSNYLVPVAHRRDTPDSKPELLFRFNYDNMVLFYWDFGSEEVTKNYFNNRLKINATNPPVPSISPNFDEQSVKSKRDKNSRLLPYQVNGVKYLIQSWNEQHGSILADEMGLKKKVQLLSFLNYLNKNTEWHGPFLIACRQSKFQQWSSEIENWTDLRCLAYTSGPDQRNLMREYQFPALDDLGNSIQETYAFNVFLVSYDILIKDIDFISKYNWEVFVVDEWQHVKNKNGKRFNAISKIRSHHNVVLTNRPIQNSLDELWTLLQFVSPTYFQESSDFLDSEVDELTPNQIKSLRDKVAAHILFRTLQEVKDQDPELREENSVHKDEKVAFVSITQYQKDLIRLAKLHKLWRLKGYQTGSADEEMDQSRESSSILKICSHPFLIPDAERYYANKLKDKRTDLLLNVSSKFQFLDHILVVLKHLHHRVIIFSKHEDLLKLINEFCVSRNYPTELIINTSTDSESSSEIDKFTTDDSETFIYLLSSHLGSEGTISIDSPTTVMIFDPDWNPHDDINCLRPAKGKEQEQLMVNVIRIVSFQTFEHDVFLRSQKKLGIWLTILGIKTLEELNQPKSAMTPIRPPPSTSAMKNLAINDSYPLDQALDLISSVVRNFSIDSLDSIRNSLRMTPTNTFYTDVLSDEHFLEQFPLSDATSRRAKRNHSRDLLLDLDSSNRIYDLMLGFGYGEWNRISAELPEHSSEQIRRFCICLTIFAFRAMPPSNITYLPVLAKKVLSEEPDFEFNILLCSNKHTWAQVFPEDHDYALEVDSCKKLKDKLHEKAFSFLSVIEMRLIAKCWSNAFPTQTFDIGSLSPPVLEDDEKKYIAITEYGWFDPFNLRVQAIINRMRSDLITAQLSEEYAETFSWWTGIEFHALVSVLKNYKYDPNNMIEFHSRTAIMSKTTYQVKIFVTRFIKMLRNRQKGSLTLPKDMHMMPSAPKTLQNAKGFTSWVNILVRECEDLSYRKELIELIEKKISEIPDSPEPAEGWGDYHTKKFLTVLLQHGIDSLTDLLQDRRYEFKKFLTQSDLDFLNGKKKRRNLATSQLPDFVFNEEDLYSFVRGELDPFAQDDKDKGAIPGIESGYSNGEDGNDQTTITYKDYQFSTDDEDEASVVAGRKGQYAFEDDAFSTSENETQSDEEQDDFRPDEE</sequence>
<dbReference type="SUPFAM" id="SSF54160">
    <property type="entry name" value="Chromo domain-like"/>
    <property type="match status" value="1"/>
</dbReference>
<dbReference type="InterPro" id="IPR001650">
    <property type="entry name" value="Helicase_C-like"/>
</dbReference>
<feature type="compositionally biased region" description="Acidic residues" evidence="6">
    <location>
        <begin position="212"/>
        <end position="224"/>
    </location>
</feature>
<dbReference type="Gene3D" id="3.40.50.300">
    <property type="entry name" value="P-loop containing nucleotide triphosphate hydrolases"/>
    <property type="match status" value="1"/>
</dbReference>
<feature type="compositionally biased region" description="Basic and acidic residues" evidence="6">
    <location>
        <begin position="257"/>
        <end position="267"/>
    </location>
</feature>
<evidence type="ECO:0000259" key="8">
    <source>
        <dbReference type="PROSITE" id="PS51194"/>
    </source>
</evidence>
<evidence type="ECO:0000256" key="2">
    <source>
        <dbReference type="ARBA" id="ARBA00022741"/>
    </source>
</evidence>
<protein>
    <recommendedName>
        <fullName evidence="11">SNF2 family N-terminal domain containing protein</fullName>
    </recommendedName>
</protein>
<feature type="compositionally biased region" description="Polar residues" evidence="6">
    <location>
        <begin position="1"/>
        <end position="12"/>
    </location>
</feature>
<proteinExistence type="predicted"/>
<reference evidence="9 10" key="1">
    <citation type="submission" date="2024-04" db="EMBL/GenBank/DDBJ databases">
        <title>Tritrichomonas musculus Genome.</title>
        <authorList>
            <person name="Alves-Ferreira E."/>
            <person name="Grigg M."/>
            <person name="Lorenzi H."/>
            <person name="Galac M."/>
        </authorList>
    </citation>
    <scope>NUCLEOTIDE SEQUENCE [LARGE SCALE GENOMIC DNA]</scope>
    <source>
        <strain evidence="9 10">EAF2021</strain>
    </source>
</reference>
<dbReference type="CDD" id="cd18793">
    <property type="entry name" value="SF2_C_SNF"/>
    <property type="match status" value="1"/>
</dbReference>
<comment type="caution">
    <text evidence="9">The sequence shown here is derived from an EMBL/GenBank/DDBJ whole genome shotgun (WGS) entry which is preliminary data.</text>
</comment>
<feature type="region of interest" description="Disordered" evidence="6">
    <location>
        <begin position="1"/>
        <end position="41"/>
    </location>
</feature>
<keyword evidence="3" id="KW-0378">Hydrolase</keyword>
<evidence type="ECO:0000256" key="1">
    <source>
        <dbReference type="ARBA" id="ARBA00004123"/>
    </source>
</evidence>
<evidence type="ECO:0000256" key="6">
    <source>
        <dbReference type="SAM" id="MobiDB-lite"/>
    </source>
</evidence>
<organism evidence="9 10">
    <name type="scientific">Tritrichomonas musculus</name>
    <dbReference type="NCBI Taxonomy" id="1915356"/>
    <lineage>
        <taxon>Eukaryota</taxon>
        <taxon>Metamonada</taxon>
        <taxon>Parabasalia</taxon>
        <taxon>Tritrichomonadida</taxon>
        <taxon>Tritrichomonadidae</taxon>
        <taxon>Tritrichomonas</taxon>
    </lineage>
</organism>
<feature type="compositionally biased region" description="Acidic residues" evidence="6">
    <location>
        <begin position="268"/>
        <end position="285"/>
    </location>
</feature>
<keyword evidence="2" id="KW-0547">Nucleotide-binding</keyword>
<feature type="domain" description="Helicase C-terminal" evidence="8">
    <location>
        <begin position="766"/>
        <end position="929"/>
    </location>
</feature>
<dbReference type="SUPFAM" id="SSF52540">
    <property type="entry name" value="P-loop containing nucleoside triphosphate hydrolases"/>
    <property type="match status" value="2"/>
</dbReference>
<dbReference type="Pfam" id="PF00176">
    <property type="entry name" value="SNF2-rel_dom"/>
    <property type="match status" value="1"/>
</dbReference>
<dbReference type="EMBL" id="JAPFFF010000003">
    <property type="protein sequence ID" value="KAK8893135.1"/>
    <property type="molecule type" value="Genomic_DNA"/>
</dbReference>
<feature type="compositionally biased region" description="Acidic residues" evidence="6">
    <location>
        <begin position="1484"/>
        <end position="1498"/>
    </location>
</feature>
<evidence type="ECO:0008006" key="11">
    <source>
        <dbReference type="Google" id="ProtNLM"/>
    </source>
</evidence>
<feature type="domain" description="Helicase ATP-binding" evidence="7">
    <location>
        <begin position="449"/>
        <end position="624"/>
    </location>
</feature>
<dbReference type="PROSITE" id="PS51192">
    <property type="entry name" value="HELICASE_ATP_BIND_1"/>
    <property type="match status" value="1"/>
</dbReference>
<dbReference type="InterPro" id="IPR014001">
    <property type="entry name" value="Helicase_ATP-bd"/>
</dbReference>
<keyword evidence="4" id="KW-0067">ATP-binding</keyword>
<dbReference type="Pfam" id="PF00271">
    <property type="entry name" value="Helicase_C"/>
    <property type="match status" value="1"/>
</dbReference>
<keyword evidence="5" id="KW-0539">Nucleus</keyword>
<dbReference type="InterPro" id="IPR000330">
    <property type="entry name" value="SNF2_N"/>
</dbReference>
<dbReference type="PROSITE" id="PS51194">
    <property type="entry name" value="HELICASE_CTER"/>
    <property type="match status" value="1"/>
</dbReference>
<dbReference type="InterPro" id="IPR038718">
    <property type="entry name" value="SNF2-like_sf"/>
</dbReference>
<dbReference type="PANTHER" id="PTHR45623:SF14">
    <property type="entry name" value="CHROMODOMAIN-HELICASE-DNA-BINDING PROTEIN 1"/>
    <property type="match status" value="1"/>
</dbReference>
<gene>
    <name evidence="9" type="ORF">M9Y10_021550</name>
</gene>
<comment type="subcellular location">
    <subcellularLocation>
        <location evidence="1">Nucleus</location>
    </subcellularLocation>
</comment>
<feature type="region of interest" description="Disordered" evidence="6">
    <location>
        <begin position="193"/>
        <end position="285"/>
    </location>
</feature>
<dbReference type="PANTHER" id="PTHR45623">
    <property type="entry name" value="CHROMODOMAIN-HELICASE-DNA-BINDING PROTEIN 3-RELATED-RELATED"/>
    <property type="match status" value="1"/>
</dbReference>
<evidence type="ECO:0000256" key="5">
    <source>
        <dbReference type="ARBA" id="ARBA00023242"/>
    </source>
</evidence>
<name>A0ABR2KT45_9EUKA</name>
<evidence type="ECO:0000259" key="7">
    <source>
        <dbReference type="PROSITE" id="PS51192"/>
    </source>
</evidence>
<evidence type="ECO:0000256" key="4">
    <source>
        <dbReference type="ARBA" id="ARBA00022840"/>
    </source>
</evidence>
<evidence type="ECO:0000313" key="10">
    <source>
        <dbReference type="Proteomes" id="UP001470230"/>
    </source>
</evidence>
<dbReference type="InterPro" id="IPR027417">
    <property type="entry name" value="P-loop_NTPase"/>
</dbReference>
<dbReference type="SMART" id="SM00487">
    <property type="entry name" value="DEXDc"/>
    <property type="match status" value="1"/>
</dbReference>
<evidence type="ECO:0000313" key="9">
    <source>
        <dbReference type="EMBL" id="KAK8893135.1"/>
    </source>
</evidence>
<keyword evidence="10" id="KW-1185">Reference proteome</keyword>
<dbReference type="InterPro" id="IPR016197">
    <property type="entry name" value="Chromo-like_dom_sf"/>
</dbReference>
<accession>A0ABR2KT45</accession>
<dbReference type="Gene3D" id="3.40.50.10810">
    <property type="entry name" value="Tandem AAA-ATPase domain"/>
    <property type="match status" value="1"/>
</dbReference>
<dbReference type="Proteomes" id="UP001470230">
    <property type="component" value="Unassembled WGS sequence"/>
</dbReference>